<keyword evidence="3" id="KW-1185">Reference proteome</keyword>
<accession>A0ABS4JUL4</accession>
<organism evidence="2 3">
    <name type="scientific">Symbiobacterium terraclitae</name>
    <dbReference type="NCBI Taxonomy" id="557451"/>
    <lineage>
        <taxon>Bacteria</taxon>
        <taxon>Bacillati</taxon>
        <taxon>Bacillota</taxon>
        <taxon>Clostridia</taxon>
        <taxon>Eubacteriales</taxon>
        <taxon>Symbiobacteriaceae</taxon>
        <taxon>Symbiobacterium</taxon>
    </lineage>
</organism>
<sequence>MGHLAQKAQRASVPGAAASGGQGAPSEADGPAYRSYTSGPHRAGGTAPVPLVAGVPLPVLPAGVVDRNYWFPDRSRSPIRPLRLWTIGPIRSAWSL</sequence>
<comment type="caution">
    <text evidence="2">The sequence shown here is derived from an EMBL/GenBank/DDBJ whole genome shotgun (WGS) entry which is preliminary data.</text>
</comment>
<gene>
    <name evidence="2" type="ORF">J2Z79_002663</name>
</gene>
<name>A0ABS4JUL4_9FIRM</name>
<protein>
    <submittedName>
        <fullName evidence="2">Uncharacterized protein</fullName>
    </submittedName>
</protein>
<proteinExistence type="predicted"/>
<dbReference type="Proteomes" id="UP001519289">
    <property type="component" value="Unassembled WGS sequence"/>
</dbReference>
<evidence type="ECO:0000313" key="2">
    <source>
        <dbReference type="EMBL" id="MBP2019238.1"/>
    </source>
</evidence>
<reference evidence="2 3" key="1">
    <citation type="submission" date="2021-03" db="EMBL/GenBank/DDBJ databases">
        <title>Genomic Encyclopedia of Type Strains, Phase IV (KMG-IV): sequencing the most valuable type-strain genomes for metagenomic binning, comparative biology and taxonomic classification.</title>
        <authorList>
            <person name="Goeker M."/>
        </authorList>
    </citation>
    <scope>NUCLEOTIDE SEQUENCE [LARGE SCALE GENOMIC DNA]</scope>
    <source>
        <strain evidence="2 3">DSM 27138</strain>
    </source>
</reference>
<feature type="region of interest" description="Disordered" evidence="1">
    <location>
        <begin position="1"/>
        <end position="48"/>
    </location>
</feature>
<dbReference type="EMBL" id="JAGGLG010000024">
    <property type="protein sequence ID" value="MBP2019238.1"/>
    <property type="molecule type" value="Genomic_DNA"/>
</dbReference>
<evidence type="ECO:0000256" key="1">
    <source>
        <dbReference type="SAM" id="MobiDB-lite"/>
    </source>
</evidence>
<evidence type="ECO:0000313" key="3">
    <source>
        <dbReference type="Proteomes" id="UP001519289"/>
    </source>
</evidence>